<dbReference type="EMBL" id="ANAH02000009">
    <property type="protein sequence ID" value="EPX61511.1"/>
    <property type="molecule type" value="Genomic_DNA"/>
</dbReference>
<sequence>MFDVRAACLVRLSGVLLLCYRDRAFEKALEWDGLVHGFP</sequence>
<reference evidence="1" key="1">
    <citation type="submission" date="2013-05" db="EMBL/GenBank/DDBJ databases">
        <title>Genome assembly of Cystobacter fuscus DSM 2262.</title>
        <authorList>
            <person name="Sharma G."/>
            <person name="Khatri I."/>
            <person name="Kaur C."/>
            <person name="Mayilraj S."/>
            <person name="Subramanian S."/>
        </authorList>
    </citation>
    <scope>NUCLEOTIDE SEQUENCE [LARGE SCALE GENOMIC DNA]</scope>
    <source>
        <strain evidence="1">DSM 2262</strain>
    </source>
</reference>
<proteinExistence type="predicted"/>
<evidence type="ECO:0000313" key="2">
    <source>
        <dbReference type="Proteomes" id="UP000011682"/>
    </source>
</evidence>
<dbReference type="AlphaFoldDB" id="S9PEP2"/>
<dbReference type="Proteomes" id="UP000011682">
    <property type="component" value="Unassembled WGS sequence"/>
</dbReference>
<name>S9PEP2_CYSF2</name>
<comment type="caution">
    <text evidence="1">The sequence shown here is derived from an EMBL/GenBank/DDBJ whole genome shotgun (WGS) entry which is preliminary data.</text>
</comment>
<protein>
    <submittedName>
        <fullName evidence="1">Uncharacterized protein</fullName>
    </submittedName>
</protein>
<gene>
    <name evidence="1" type="ORF">D187_010130</name>
</gene>
<organism evidence="1 2">
    <name type="scientific">Cystobacter fuscus (strain ATCC 25194 / DSM 2262 / NBRC 100088 / M29)</name>
    <dbReference type="NCBI Taxonomy" id="1242864"/>
    <lineage>
        <taxon>Bacteria</taxon>
        <taxon>Pseudomonadati</taxon>
        <taxon>Myxococcota</taxon>
        <taxon>Myxococcia</taxon>
        <taxon>Myxococcales</taxon>
        <taxon>Cystobacterineae</taxon>
        <taxon>Archangiaceae</taxon>
        <taxon>Cystobacter</taxon>
    </lineage>
</organism>
<evidence type="ECO:0000313" key="1">
    <source>
        <dbReference type="EMBL" id="EPX61511.1"/>
    </source>
</evidence>
<accession>S9PEP2</accession>
<keyword evidence="2" id="KW-1185">Reference proteome</keyword>